<dbReference type="UniPathway" id="UPA00242"/>
<evidence type="ECO:0000256" key="3">
    <source>
        <dbReference type="ARBA" id="ARBA00006206"/>
    </source>
</evidence>
<evidence type="ECO:0000256" key="6">
    <source>
        <dbReference type="ARBA" id="ARBA00023235"/>
    </source>
</evidence>
<evidence type="ECO:0000256" key="4">
    <source>
        <dbReference type="ARBA" id="ARBA00013185"/>
    </source>
</evidence>
<feature type="binding site" evidence="10">
    <location>
        <position position="252"/>
    </location>
    <ligand>
        <name>beta-D-galactose</name>
        <dbReference type="ChEBI" id="CHEBI:27667"/>
    </ligand>
</feature>
<dbReference type="SUPFAM" id="SSF74650">
    <property type="entry name" value="Galactose mutarotase-like"/>
    <property type="match status" value="1"/>
</dbReference>
<evidence type="ECO:0000313" key="13">
    <source>
        <dbReference type="Proteomes" id="UP000501868"/>
    </source>
</evidence>
<evidence type="ECO:0000256" key="9">
    <source>
        <dbReference type="PIRSR" id="PIRSR005096-1"/>
    </source>
</evidence>
<comment type="similarity">
    <text evidence="3 8">Belongs to the aldose epimerase family.</text>
</comment>
<reference evidence="12 13" key="2">
    <citation type="submission" date="2020-04" db="EMBL/GenBank/DDBJ databases">
        <authorList>
            <person name="Fomenkov A."/>
            <person name="Anton B.P."/>
            <person name="Roberts R.J."/>
        </authorList>
    </citation>
    <scope>NUCLEOTIDE SEQUENCE [LARGE SCALE GENOMIC DNA]</scope>
    <source>
        <strain evidence="12 13">S2</strain>
    </source>
</reference>
<dbReference type="InterPro" id="IPR018052">
    <property type="entry name" value="Ald1_epimerase_CS"/>
</dbReference>
<feature type="active site" description="Proton acceptor" evidence="9">
    <location>
        <position position="313"/>
    </location>
</feature>
<protein>
    <recommendedName>
        <fullName evidence="5 8">Aldose 1-epimerase</fullName>
        <ecNumber evidence="4 8">5.1.3.3</ecNumber>
    </recommendedName>
</protein>
<dbReference type="Gene3D" id="2.70.98.10">
    <property type="match status" value="1"/>
</dbReference>
<dbReference type="PANTHER" id="PTHR10091">
    <property type="entry name" value="ALDOSE-1-EPIMERASE"/>
    <property type="match status" value="1"/>
</dbReference>
<dbReference type="AlphaFoldDB" id="A0A6H1PBN5"/>
<evidence type="ECO:0000256" key="7">
    <source>
        <dbReference type="ARBA" id="ARBA00023277"/>
    </source>
</evidence>
<dbReference type="InterPro" id="IPR014718">
    <property type="entry name" value="GH-type_carb-bd"/>
</dbReference>
<comment type="pathway">
    <text evidence="2 8">Carbohydrate metabolism; hexose metabolism.</text>
</comment>
<dbReference type="CDD" id="cd09019">
    <property type="entry name" value="galactose_mutarotase_like"/>
    <property type="match status" value="1"/>
</dbReference>
<dbReference type="GO" id="GO:0006006">
    <property type="term" value="P:glucose metabolic process"/>
    <property type="evidence" value="ECO:0007669"/>
    <property type="project" value="TreeGrafter"/>
</dbReference>
<dbReference type="PROSITE" id="PS00545">
    <property type="entry name" value="ALDOSE_1_EPIMERASE"/>
    <property type="match status" value="1"/>
</dbReference>
<accession>A0A6H1PBN5</accession>
<dbReference type="InterPro" id="IPR015443">
    <property type="entry name" value="Aldose_1-epimerase"/>
</dbReference>
<evidence type="ECO:0000256" key="8">
    <source>
        <dbReference type="PIRNR" id="PIRNR005096"/>
    </source>
</evidence>
<evidence type="ECO:0000256" key="11">
    <source>
        <dbReference type="PIRSR" id="PIRSR005096-3"/>
    </source>
</evidence>
<dbReference type="InterPro" id="IPR047215">
    <property type="entry name" value="Galactose_mutarotase-like"/>
</dbReference>
<dbReference type="InterPro" id="IPR011013">
    <property type="entry name" value="Gal_mutarotase_sf_dom"/>
</dbReference>
<name>A0A6H1PBN5_PRIMG</name>
<dbReference type="EC" id="5.1.3.3" evidence="4 8"/>
<dbReference type="PANTHER" id="PTHR10091:SF0">
    <property type="entry name" value="GALACTOSE MUTAROTASE"/>
    <property type="match status" value="1"/>
</dbReference>
<dbReference type="GO" id="GO:0033499">
    <property type="term" value="P:galactose catabolic process via UDP-galactose, Leloir pathway"/>
    <property type="evidence" value="ECO:0007669"/>
    <property type="project" value="TreeGrafter"/>
</dbReference>
<dbReference type="GO" id="GO:0004034">
    <property type="term" value="F:aldose 1-epimerase activity"/>
    <property type="evidence" value="ECO:0007669"/>
    <property type="project" value="UniProtKB-EC"/>
</dbReference>
<dbReference type="GO" id="GO:0030246">
    <property type="term" value="F:carbohydrate binding"/>
    <property type="evidence" value="ECO:0007669"/>
    <property type="project" value="InterPro"/>
</dbReference>
<proteinExistence type="inferred from homology"/>
<evidence type="ECO:0000256" key="10">
    <source>
        <dbReference type="PIRSR" id="PIRSR005096-2"/>
    </source>
</evidence>
<feature type="active site" description="Proton donor" evidence="9">
    <location>
        <position position="179"/>
    </location>
</feature>
<evidence type="ECO:0000256" key="5">
    <source>
        <dbReference type="ARBA" id="ARBA00014165"/>
    </source>
</evidence>
<sequence>MNLTETVFGTLHGRKVKSYTITNANGMELTCIDYGCIITKINVPDSQGNLENVVLGFDTLQEYINHSPYFGCVIGRNAGRMKNASFEIDGECYNLSKNDGENNLHGGPNGFHNVIWDSTVENKENEVNIIFSYTSPDMEEGFPGNLHVTVIYTFNEDNELLITYKAVSDKKTIVNLTNHSYFNLSGNLKRTILDHELKLKSDAFLELDASLLPTGKVIPVDGTVFDFREAQKVARGIESDHPQTEIVGGGFDHPFLLSAQNHKQISLYDRESGRKLEIETDEPAVVFYTGNMLGNDFSIRGKQAEKHLGLCLETQKPPGDHNFPSLIVEKDQVYTSKTKYVFQ</sequence>
<comment type="catalytic activity">
    <reaction evidence="1 8">
        <text>alpha-D-glucose = beta-D-glucose</text>
        <dbReference type="Rhea" id="RHEA:10264"/>
        <dbReference type="ChEBI" id="CHEBI:15903"/>
        <dbReference type="ChEBI" id="CHEBI:17925"/>
        <dbReference type="EC" id="5.1.3.3"/>
    </reaction>
</comment>
<keyword evidence="7 8" id="KW-0119">Carbohydrate metabolism</keyword>
<evidence type="ECO:0000256" key="2">
    <source>
        <dbReference type="ARBA" id="ARBA00005028"/>
    </source>
</evidence>
<dbReference type="Pfam" id="PF01263">
    <property type="entry name" value="Aldose_epim"/>
    <property type="match status" value="1"/>
</dbReference>
<reference evidence="12 13" key="1">
    <citation type="submission" date="2020-04" db="EMBL/GenBank/DDBJ databases">
        <title>Genome-Wide Identification of 5-Methylcytosine Sites in Bacterial Genomes By High-Throughput Sequencing of MspJI Restriction Fragments.</title>
        <authorList>
            <person name="Wu V."/>
        </authorList>
    </citation>
    <scope>NUCLEOTIDE SEQUENCE [LARGE SCALE GENOMIC DNA]</scope>
    <source>
        <strain evidence="12 13">S2</strain>
    </source>
</reference>
<gene>
    <name evidence="12" type="ORF">HFZ78_07550</name>
</gene>
<keyword evidence="6 8" id="KW-0413">Isomerase</keyword>
<dbReference type="PIRSF" id="PIRSF005096">
    <property type="entry name" value="GALM"/>
    <property type="match status" value="1"/>
</dbReference>
<dbReference type="Proteomes" id="UP000501868">
    <property type="component" value="Chromosome"/>
</dbReference>
<dbReference type="GO" id="GO:0005737">
    <property type="term" value="C:cytoplasm"/>
    <property type="evidence" value="ECO:0007669"/>
    <property type="project" value="TreeGrafter"/>
</dbReference>
<evidence type="ECO:0000256" key="1">
    <source>
        <dbReference type="ARBA" id="ARBA00001614"/>
    </source>
</evidence>
<dbReference type="InterPro" id="IPR008183">
    <property type="entry name" value="Aldose_1/G6P_1-epimerase"/>
</dbReference>
<evidence type="ECO:0000313" key="12">
    <source>
        <dbReference type="EMBL" id="QIZ10832.1"/>
    </source>
</evidence>
<dbReference type="NCBIfam" id="NF008277">
    <property type="entry name" value="PRK11055.1"/>
    <property type="match status" value="1"/>
</dbReference>
<organism evidence="12 13">
    <name type="scientific">Priestia megaterium</name>
    <name type="common">Bacillus megaterium</name>
    <dbReference type="NCBI Taxonomy" id="1404"/>
    <lineage>
        <taxon>Bacteria</taxon>
        <taxon>Bacillati</taxon>
        <taxon>Bacillota</taxon>
        <taxon>Bacilli</taxon>
        <taxon>Bacillales</taxon>
        <taxon>Bacillaceae</taxon>
        <taxon>Priestia</taxon>
    </lineage>
</organism>
<feature type="binding site" evidence="11">
    <location>
        <begin position="179"/>
        <end position="181"/>
    </location>
    <ligand>
        <name>beta-D-galactose</name>
        <dbReference type="ChEBI" id="CHEBI:27667"/>
    </ligand>
</feature>
<dbReference type="EMBL" id="CP051128">
    <property type="protein sequence ID" value="QIZ10832.1"/>
    <property type="molecule type" value="Genomic_DNA"/>
</dbReference>